<organism evidence="2">
    <name type="scientific">Bodo saltans</name>
    <name type="common">Flagellated protozoan</name>
    <dbReference type="NCBI Taxonomy" id="75058"/>
    <lineage>
        <taxon>Eukaryota</taxon>
        <taxon>Discoba</taxon>
        <taxon>Euglenozoa</taxon>
        <taxon>Kinetoplastea</taxon>
        <taxon>Metakinetoplastina</taxon>
        <taxon>Eubodonida</taxon>
        <taxon>Bodonidae</taxon>
        <taxon>Bodo</taxon>
    </lineage>
</organism>
<protein>
    <recommendedName>
        <fullName evidence="1">BCAS3 WD40 domain-containing protein</fullName>
    </recommendedName>
</protein>
<dbReference type="Pfam" id="PF21034">
    <property type="entry name" value="BCAS3_WD40"/>
    <property type="match status" value="1"/>
</dbReference>
<evidence type="ECO:0000259" key="1">
    <source>
        <dbReference type="Pfam" id="PF21034"/>
    </source>
</evidence>
<dbReference type="InterPro" id="IPR048382">
    <property type="entry name" value="BCAS3_WD40"/>
</dbReference>
<accession>B6DTJ7</accession>
<dbReference type="InterPro" id="IPR036322">
    <property type="entry name" value="WD40_repeat_dom_sf"/>
</dbReference>
<evidence type="ECO:0000313" key="2">
    <source>
        <dbReference type="EMBL" id="ACI16031.1"/>
    </source>
</evidence>
<dbReference type="PANTHER" id="PTHR13268">
    <property type="entry name" value="BREAST CARCINOMA AMPLIFIED SEQUENCE 3"/>
    <property type="match status" value="1"/>
</dbReference>
<reference evidence="2" key="1">
    <citation type="submission" date="2008-08" db="EMBL/GenBank/DDBJ databases">
        <title>Insights into the genome sequence of a free-living kinetoplastid: Bodo saltans (Kinetoplastida: Euglenozoa).</title>
        <authorList>
            <person name="Jackson A.P."/>
            <person name="Quail M.A."/>
            <person name="Berriman M."/>
        </authorList>
    </citation>
    <scope>NUCLEOTIDE SEQUENCE</scope>
    <source>
        <strain evidence="2">Lake Konstanz</strain>
    </source>
</reference>
<dbReference type="InterPro" id="IPR015943">
    <property type="entry name" value="WD40/YVTN_repeat-like_dom_sf"/>
</dbReference>
<dbReference type="AlphaFoldDB" id="B6DTJ7"/>
<dbReference type="SUPFAM" id="SSF50978">
    <property type="entry name" value="WD40 repeat-like"/>
    <property type="match status" value="1"/>
</dbReference>
<dbReference type="GO" id="GO:0042594">
    <property type="term" value="P:response to starvation"/>
    <property type="evidence" value="ECO:0007669"/>
    <property type="project" value="TreeGrafter"/>
</dbReference>
<feature type="domain" description="BCAS3 WD40" evidence="1">
    <location>
        <begin position="321"/>
        <end position="423"/>
    </location>
</feature>
<dbReference type="EMBL" id="FJ168555">
    <property type="protein sequence ID" value="ACI16031.1"/>
    <property type="molecule type" value="Genomic_DNA"/>
</dbReference>
<dbReference type="GO" id="GO:0006914">
    <property type="term" value="P:autophagy"/>
    <property type="evidence" value="ECO:0007669"/>
    <property type="project" value="InterPro"/>
</dbReference>
<dbReference type="SMART" id="SM00320">
    <property type="entry name" value="WD40"/>
    <property type="match status" value="2"/>
</dbReference>
<dbReference type="VEuPathDB" id="TriTrypDB:BSAL_42135"/>
<dbReference type="PANTHER" id="PTHR13268:SF0">
    <property type="entry name" value="BCAS3 MICROTUBULE ASSOCIATED CELL MIGRATION FACTOR"/>
    <property type="match status" value="1"/>
</dbReference>
<dbReference type="InterPro" id="IPR001680">
    <property type="entry name" value="WD40_rpt"/>
</dbReference>
<sequence length="596" mass="64071">MMSVESSSSAVAQLNAQTAAANVNGKASHLSTMWTHVTKKFPELRNATQYYAYDVAKASRQVVEAAYTTVNAALVSESATAPPASPAAEAPGQLKEKDLLIESESHYVPTPSSVSRGLVVRHVELQRFPGTGGAVYLIVMLEKVGFAVFEVQERGVFEVFTDLSSLTDDVVAVQVLEKNEMLILRRNPSTVERITFPSTNVIVRNPLPNCAAPDALLRIGTSHIAITNKDFYQISVLLADTLEEQTTLYADNLVTASSQSLLAFCTLPDDSISHTKFSAKSAESTLQTVARNVSSLSKLLWGSTPQSSAQVQPLGAVSIYDVVSNEVIGSFSPHNHVIASLAFNGDGTILATASHVGTFINIFQILREIPHGSASYTTSVVLLARLHRGVTRAEICSLAFSPLNNYLAVGSAVGTCHIFPLGKIHSHRGTEASSASTAPQISAVARVRSAPCGSPVNPRLIFSSKVSYDAAAVLLTIVSAFGVVTTVRCSSHGISNHYSCYLDNFKGPRERDDVDVPTLTTTEISALHCNAQVELETYERCSPLENFWFGGGSPPQTEEQTLNGEWDDCVEVRQSSGHVINVSRESEEFCDENSDA</sequence>
<dbReference type="GO" id="GO:0005737">
    <property type="term" value="C:cytoplasm"/>
    <property type="evidence" value="ECO:0007669"/>
    <property type="project" value="TreeGrafter"/>
</dbReference>
<name>B6DTJ7_BODSA</name>
<proteinExistence type="predicted"/>
<dbReference type="Gene3D" id="2.130.10.10">
    <property type="entry name" value="YVTN repeat-like/Quinoprotein amine dehydrogenase"/>
    <property type="match status" value="1"/>
</dbReference>
<dbReference type="InterPro" id="IPR045142">
    <property type="entry name" value="BCAS3-like"/>
</dbReference>